<dbReference type="InterPro" id="IPR003593">
    <property type="entry name" value="AAA+_ATPase"/>
</dbReference>
<reference evidence="14 15" key="1">
    <citation type="submission" date="2016-11" db="EMBL/GenBank/DDBJ databases">
        <authorList>
            <person name="Jaros S."/>
            <person name="Januszkiewicz K."/>
            <person name="Wedrychowicz H."/>
        </authorList>
    </citation>
    <scope>NUCLEOTIDE SEQUENCE [LARGE SCALE GENOMIC DNA]</scope>
    <source>
        <strain evidence="14 15">DSM 21864</strain>
    </source>
</reference>
<dbReference type="GO" id="GO:0016887">
    <property type="term" value="F:ATP hydrolysis activity"/>
    <property type="evidence" value="ECO:0007669"/>
    <property type="project" value="InterPro"/>
</dbReference>
<keyword evidence="9" id="KW-0810">Translation regulation</keyword>
<dbReference type="SUPFAM" id="SSF52540">
    <property type="entry name" value="P-loop containing nucleoside triphosphate hydrolases"/>
    <property type="match status" value="2"/>
</dbReference>
<evidence type="ECO:0000256" key="2">
    <source>
        <dbReference type="ARBA" id="ARBA00022490"/>
    </source>
</evidence>
<dbReference type="Gene3D" id="1.10.287.380">
    <property type="entry name" value="Valyl-tRNA synthetase, C-terminal domain"/>
    <property type="match status" value="1"/>
</dbReference>
<dbReference type="Gene3D" id="3.40.50.300">
    <property type="entry name" value="P-loop containing nucleotide triphosphate hydrolases"/>
    <property type="match status" value="2"/>
</dbReference>
<dbReference type="InterPro" id="IPR037118">
    <property type="entry name" value="Val-tRNA_synth_C_sf"/>
</dbReference>
<dbReference type="GO" id="GO:0019843">
    <property type="term" value="F:rRNA binding"/>
    <property type="evidence" value="ECO:0007669"/>
    <property type="project" value="UniProtKB-KW"/>
</dbReference>
<dbReference type="InterPro" id="IPR032781">
    <property type="entry name" value="ABC_tran_Xtn"/>
</dbReference>
<sequence>MNIISVENISKSYSEKALIENISLGINEGEKIGLIGVNGTGKSTLLKIIAGVEVADSGNIIKANRARIEYLSQNPAYDDEATIIQQVFNGNSQELTLLREYEEILYKVQGQLSEEEYNLYNGRLLKLQSSIDNMNLWDLESEAKTILTKLGVEDYNAVMGELSGGQRKRVALASALITPCDLLILDEPTNHMDNETIDWLEKYLKGRKGALLMVTHDRYFLDRIANRIIELDRGNLYSYEGNYSVFIEKKLEREALEAASEDKRQNLLRKELAWVRRGAKARSTKQKARLQRFDELSSKEVTQKSQAADISSVSSRLGRKVIEIKNLSKSIEDKTLIKDFTYTLLRDDRIGIVGPNGIGKSTLMRLIYGEIKPDGGSIDIGETVNIGFFSQENQHMDDDMRVIEYVREEAEFIATSDGEKISASQMCERFLFDATMQWTPIGKLSGGEKRRLYLLRVLMKAPNVLLLDEPSNDLDIETLKVLEDYLDNFKGAVITVSHDRYFIDRICSKIFFYEGAGKIKQYNGNYEDFIEAREEEVNSVTNSKNTVDKKISSVDKSEEKKKKPLKFTFKEQIEFEEIDGIIEDIENQMESLEKSIEVSASDYEKLQELLEEKEALQIKLEEKYERWEYLNELAAKIEASKI</sequence>
<proteinExistence type="inferred from homology"/>
<feature type="domain" description="ABC transporter" evidence="13">
    <location>
        <begin position="322"/>
        <end position="540"/>
    </location>
</feature>
<feature type="domain" description="ABC transporter" evidence="13">
    <location>
        <begin position="4"/>
        <end position="258"/>
    </location>
</feature>
<accession>A0A1M6EKS5</accession>
<evidence type="ECO:0000256" key="3">
    <source>
        <dbReference type="ARBA" id="ARBA00022555"/>
    </source>
</evidence>
<dbReference type="InterPro" id="IPR003439">
    <property type="entry name" value="ABC_transporter-like_ATP-bd"/>
</dbReference>
<dbReference type="PROSITE" id="PS50893">
    <property type="entry name" value="ABC_TRANSPORTER_2"/>
    <property type="match status" value="2"/>
</dbReference>
<comment type="similarity">
    <text evidence="1">Belongs to the ABC transporter superfamily. ABCF family. Translational throttle EttA subfamily.</text>
</comment>
<dbReference type="InterPro" id="IPR032524">
    <property type="entry name" value="ABC_tran_C"/>
</dbReference>
<dbReference type="Proteomes" id="UP000184080">
    <property type="component" value="Unassembled WGS sequence"/>
</dbReference>
<dbReference type="PANTHER" id="PTHR42855:SF1">
    <property type="entry name" value="ABC TRANSPORTER DOMAIN-CONTAINING PROTEIN"/>
    <property type="match status" value="1"/>
</dbReference>
<dbReference type="SMART" id="SM00382">
    <property type="entry name" value="AAA"/>
    <property type="match status" value="2"/>
</dbReference>
<keyword evidence="4" id="KW-0699">rRNA-binding</keyword>
<dbReference type="PROSITE" id="PS00211">
    <property type="entry name" value="ABC_TRANSPORTER_1"/>
    <property type="match status" value="1"/>
</dbReference>
<evidence type="ECO:0000256" key="9">
    <source>
        <dbReference type="ARBA" id="ARBA00022845"/>
    </source>
</evidence>
<dbReference type="Pfam" id="PF12848">
    <property type="entry name" value="ABC_tran_Xtn"/>
    <property type="match status" value="1"/>
</dbReference>
<keyword evidence="2" id="KW-0963">Cytoplasm</keyword>
<dbReference type="FunFam" id="3.40.50.300:FF:000011">
    <property type="entry name" value="Putative ABC transporter ATP-binding component"/>
    <property type="match status" value="1"/>
</dbReference>
<keyword evidence="5" id="KW-0677">Repeat</keyword>
<dbReference type="Pfam" id="PF16326">
    <property type="entry name" value="ABC_tran_CTD"/>
    <property type="match status" value="1"/>
</dbReference>
<evidence type="ECO:0000256" key="7">
    <source>
        <dbReference type="ARBA" id="ARBA00022801"/>
    </source>
</evidence>
<dbReference type="EMBL" id="FQZO01000002">
    <property type="protein sequence ID" value="SHI86029.1"/>
    <property type="molecule type" value="Genomic_DNA"/>
</dbReference>
<dbReference type="Pfam" id="PF00005">
    <property type="entry name" value="ABC_tran"/>
    <property type="match status" value="2"/>
</dbReference>
<dbReference type="InterPro" id="IPR051309">
    <property type="entry name" value="ABCF_ATPase"/>
</dbReference>
<keyword evidence="10" id="KW-0694">RNA-binding</keyword>
<evidence type="ECO:0000256" key="12">
    <source>
        <dbReference type="SAM" id="Coils"/>
    </source>
</evidence>
<keyword evidence="7" id="KW-0378">Hydrolase</keyword>
<dbReference type="GO" id="GO:0005524">
    <property type="term" value="F:ATP binding"/>
    <property type="evidence" value="ECO:0007669"/>
    <property type="project" value="UniProtKB-KW"/>
</dbReference>
<evidence type="ECO:0000256" key="4">
    <source>
        <dbReference type="ARBA" id="ARBA00022730"/>
    </source>
</evidence>
<keyword evidence="6" id="KW-0547">Nucleotide-binding</keyword>
<name>A0A1M6EKS5_9CLOT</name>
<evidence type="ECO:0000313" key="15">
    <source>
        <dbReference type="Proteomes" id="UP000184080"/>
    </source>
</evidence>
<dbReference type="GO" id="GO:0006417">
    <property type="term" value="P:regulation of translation"/>
    <property type="evidence" value="ECO:0007669"/>
    <property type="project" value="UniProtKB-KW"/>
</dbReference>
<evidence type="ECO:0000259" key="13">
    <source>
        <dbReference type="PROSITE" id="PS50893"/>
    </source>
</evidence>
<evidence type="ECO:0000256" key="6">
    <source>
        <dbReference type="ARBA" id="ARBA00022741"/>
    </source>
</evidence>
<keyword evidence="12" id="KW-0175">Coiled coil</keyword>
<evidence type="ECO:0000256" key="5">
    <source>
        <dbReference type="ARBA" id="ARBA00022737"/>
    </source>
</evidence>
<evidence type="ECO:0000313" key="14">
    <source>
        <dbReference type="EMBL" id="SHI86029.1"/>
    </source>
</evidence>
<evidence type="ECO:0000256" key="1">
    <source>
        <dbReference type="ARBA" id="ARBA00005868"/>
    </source>
</evidence>
<dbReference type="GO" id="GO:0006412">
    <property type="term" value="P:translation"/>
    <property type="evidence" value="ECO:0007669"/>
    <property type="project" value="UniProtKB-KW"/>
</dbReference>
<organism evidence="14 15">
    <name type="scientific">Clostridium amylolyticum</name>
    <dbReference type="NCBI Taxonomy" id="1121298"/>
    <lineage>
        <taxon>Bacteria</taxon>
        <taxon>Bacillati</taxon>
        <taxon>Bacillota</taxon>
        <taxon>Clostridia</taxon>
        <taxon>Eubacteriales</taxon>
        <taxon>Clostridiaceae</taxon>
        <taxon>Clostridium</taxon>
    </lineage>
</organism>
<dbReference type="CDD" id="cd03221">
    <property type="entry name" value="ABCF_EF-3"/>
    <property type="match status" value="2"/>
</dbReference>
<dbReference type="RefSeq" id="WP_073005345.1">
    <property type="nucleotide sequence ID" value="NZ_FQZO01000002.1"/>
</dbReference>
<feature type="coiled-coil region" evidence="12">
    <location>
        <begin position="575"/>
        <end position="626"/>
    </location>
</feature>
<dbReference type="GO" id="GO:0003677">
    <property type="term" value="F:DNA binding"/>
    <property type="evidence" value="ECO:0007669"/>
    <property type="project" value="InterPro"/>
</dbReference>
<dbReference type="GO" id="GO:0000049">
    <property type="term" value="F:tRNA binding"/>
    <property type="evidence" value="ECO:0007669"/>
    <property type="project" value="UniProtKB-KW"/>
</dbReference>
<dbReference type="FunFam" id="3.40.50.300:FF:000183">
    <property type="entry name" value="ABC transporter ATP-binding protein yjjK"/>
    <property type="match status" value="1"/>
</dbReference>
<keyword evidence="3" id="KW-0820">tRNA-binding</keyword>
<dbReference type="PANTHER" id="PTHR42855">
    <property type="entry name" value="ABC TRANSPORTER ATP-BINDING SUBUNIT"/>
    <property type="match status" value="1"/>
</dbReference>
<dbReference type="OrthoDB" id="9801441at2"/>
<keyword evidence="11" id="KW-0648">Protein biosynthesis</keyword>
<evidence type="ECO:0000256" key="8">
    <source>
        <dbReference type="ARBA" id="ARBA00022840"/>
    </source>
</evidence>
<keyword evidence="8 14" id="KW-0067">ATP-binding</keyword>
<gene>
    <name evidence="14" type="ORF">SAMN05444401_1605</name>
</gene>
<keyword evidence="15" id="KW-1185">Reference proteome</keyword>
<dbReference type="InterPro" id="IPR017871">
    <property type="entry name" value="ABC_transporter-like_CS"/>
</dbReference>
<dbReference type="STRING" id="1121298.SAMN05444401_1605"/>
<protein>
    <submittedName>
        <fullName evidence="14">ATP-binding cassette, subfamily F, uup</fullName>
    </submittedName>
</protein>
<evidence type="ECO:0000256" key="10">
    <source>
        <dbReference type="ARBA" id="ARBA00022884"/>
    </source>
</evidence>
<evidence type="ECO:0000256" key="11">
    <source>
        <dbReference type="ARBA" id="ARBA00022917"/>
    </source>
</evidence>
<dbReference type="InterPro" id="IPR027417">
    <property type="entry name" value="P-loop_NTPase"/>
</dbReference>
<dbReference type="AlphaFoldDB" id="A0A1M6EKS5"/>